<dbReference type="EnsemblMetazoa" id="tetur34g00800.1">
    <property type="protein sequence ID" value="tetur34g00800.1"/>
    <property type="gene ID" value="tetur34g00800"/>
</dbReference>
<reference evidence="1" key="2">
    <citation type="submission" date="2015-06" db="UniProtKB">
        <authorList>
            <consortium name="EnsemblMetazoa"/>
        </authorList>
    </citation>
    <scope>IDENTIFICATION</scope>
</reference>
<name>T1L2Y0_TETUR</name>
<organism evidence="1 2">
    <name type="scientific">Tetranychus urticae</name>
    <name type="common">Two-spotted spider mite</name>
    <dbReference type="NCBI Taxonomy" id="32264"/>
    <lineage>
        <taxon>Eukaryota</taxon>
        <taxon>Metazoa</taxon>
        <taxon>Ecdysozoa</taxon>
        <taxon>Arthropoda</taxon>
        <taxon>Chelicerata</taxon>
        <taxon>Arachnida</taxon>
        <taxon>Acari</taxon>
        <taxon>Acariformes</taxon>
        <taxon>Trombidiformes</taxon>
        <taxon>Prostigmata</taxon>
        <taxon>Eleutherengona</taxon>
        <taxon>Raphignathae</taxon>
        <taxon>Tetranychoidea</taxon>
        <taxon>Tetranychidae</taxon>
        <taxon>Tetranychus</taxon>
    </lineage>
</organism>
<dbReference type="Proteomes" id="UP000015104">
    <property type="component" value="Unassembled WGS sequence"/>
</dbReference>
<dbReference type="EMBL" id="CAEY01000991">
    <property type="status" value="NOT_ANNOTATED_CDS"/>
    <property type="molecule type" value="Genomic_DNA"/>
</dbReference>
<dbReference type="HOGENOM" id="CLU_3336208_0_0_1"/>
<evidence type="ECO:0000313" key="2">
    <source>
        <dbReference type="Proteomes" id="UP000015104"/>
    </source>
</evidence>
<accession>T1L2Y0</accession>
<dbReference type="AlphaFoldDB" id="T1L2Y0"/>
<proteinExistence type="predicted"/>
<sequence length="38" mass="4593">MSLAMVNIKRKANCNPKRTRYLTIFTVKMIPFNLFKFR</sequence>
<protein>
    <submittedName>
        <fullName evidence="1">Uncharacterized protein</fullName>
    </submittedName>
</protein>
<evidence type="ECO:0000313" key="1">
    <source>
        <dbReference type="EnsemblMetazoa" id="tetur34g00800.1"/>
    </source>
</evidence>
<keyword evidence="2" id="KW-1185">Reference proteome</keyword>
<reference evidence="2" key="1">
    <citation type="submission" date="2011-08" db="EMBL/GenBank/DDBJ databases">
        <authorList>
            <person name="Rombauts S."/>
        </authorList>
    </citation>
    <scope>NUCLEOTIDE SEQUENCE</scope>
    <source>
        <strain evidence="2">London</strain>
    </source>
</reference>